<reference evidence="1" key="1">
    <citation type="submission" date="2020-10" db="EMBL/GenBank/DDBJ databases">
        <authorList>
            <person name="Castelo-Branco R."/>
            <person name="Eusebio N."/>
            <person name="Adriana R."/>
            <person name="Vieira A."/>
            <person name="Brugerolle De Fraissinette N."/>
            <person name="Rezende De Castro R."/>
            <person name="Schneider M.P."/>
            <person name="Vasconcelos V."/>
            <person name="Leao P.N."/>
        </authorList>
    </citation>
    <scope>NUCLEOTIDE SEQUENCE</scope>
    <source>
        <strain evidence="1">LEGE 12446</strain>
    </source>
</reference>
<dbReference type="RefSeq" id="WP_193913065.1">
    <property type="nucleotide sequence ID" value="NZ_JADEXS020000001.1"/>
</dbReference>
<name>A0A8J6ZLP7_DESMC</name>
<dbReference type="Proteomes" id="UP000622533">
    <property type="component" value="Unassembled WGS sequence"/>
</dbReference>
<sequence>MIEKQAIDEQAWLIVEQFFLELPSSLSRRALLLKNSLTVQYGETGCLQDILSRDGDYPWLSLPIWLLKDWFIHANTQRFLLEKYLLPPSFYNFAAVYLQEQIQDEASFFDVADISLVDALQQQTLFHFQQILGEDSEFWSFNQQLWADYQTAVATMQQHQKTPNQFTPDLLQHHTAQLSPANIPVIAAAIAIDRTNQIPSLLQLMNCLNHIHQMRRDILAIRRDIMRGCYTYPIVRVMQAGDIPLSAKPTPEKLLGAMILTGAIATIGKECLEKLETAKILAQQLMLPSWLQYCDRLEVVLNELIALFSLKNLGKPLASSSNSFIPYIDSLNVAIAAAEQYLLSDLTFRESWDVQRFTLPQKSEVLARAFPMGLIVEILSTHGHNLSSQVAEIFQLLERHHFCYYETDGLPPDTDDLGLLLRLYQYSAQPETHQAILQRPLGWLVQNILPSGEIPVWLTQGIDHAQGFLVWGKSCLAVEINALLGLIAYDWSAYEKLIENSFLNLCQRLIQSGFSGLSHYEPAYCLWGFFQLLTQLETKPISKTVQIQIQQVTPILLQRLQQEIERCSPSPQEAAFFILSCLSHPLAKSLLNHSWIQHLLKHQRYDGSWTDEALYPTVHRGRQVVWYSSRTVTTAFCYHALRIYQKYFDF</sequence>
<protein>
    <submittedName>
        <fullName evidence="1">Uncharacterized protein</fullName>
    </submittedName>
</protein>
<comment type="caution">
    <text evidence="1">The sequence shown here is derived from an EMBL/GenBank/DDBJ whole genome shotgun (WGS) entry which is preliminary data.</text>
</comment>
<evidence type="ECO:0000313" key="1">
    <source>
        <dbReference type="EMBL" id="MBE9021156.1"/>
    </source>
</evidence>
<evidence type="ECO:0000313" key="2">
    <source>
        <dbReference type="Proteomes" id="UP000622533"/>
    </source>
</evidence>
<dbReference type="InterPro" id="IPR008930">
    <property type="entry name" value="Terpenoid_cyclase/PrenylTrfase"/>
</dbReference>
<dbReference type="AlphaFoldDB" id="A0A8J6ZLP7"/>
<proteinExistence type="predicted"/>
<dbReference type="SUPFAM" id="SSF48239">
    <property type="entry name" value="Terpenoid cyclases/Protein prenyltransferases"/>
    <property type="match status" value="1"/>
</dbReference>
<dbReference type="EMBL" id="JADEXS010000009">
    <property type="protein sequence ID" value="MBE9021156.1"/>
    <property type="molecule type" value="Genomic_DNA"/>
</dbReference>
<gene>
    <name evidence="1" type="ORF">IQ276_01385</name>
</gene>
<accession>A0A8J6ZLP7</accession>
<keyword evidence="2" id="KW-1185">Reference proteome</keyword>
<organism evidence="1 2">
    <name type="scientific">Desmonostoc muscorum LEGE 12446</name>
    <dbReference type="NCBI Taxonomy" id="1828758"/>
    <lineage>
        <taxon>Bacteria</taxon>
        <taxon>Bacillati</taxon>
        <taxon>Cyanobacteriota</taxon>
        <taxon>Cyanophyceae</taxon>
        <taxon>Nostocales</taxon>
        <taxon>Nostocaceae</taxon>
        <taxon>Desmonostoc</taxon>
    </lineage>
</organism>